<sequence length="132" mass="14171">MNARVLKIHNGKAEVQLICTDSEAGKGAHCGACTMGAKPTSKPERILAENPVGAKPGDMVDCEIREHGELKAATILFIVPLAIFMVALGVTRSLGLEMWQSFLAGLGVLAITFLGLQLILRNKTYYYIAGIK</sequence>
<keyword evidence="1" id="KW-1133">Transmembrane helix</keyword>
<keyword evidence="3" id="KW-1185">Reference proteome</keyword>
<feature type="transmembrane region" description="Helical" evidence="1">
    <location>
        <begin position="72"/>
        <end position="90"/>
    </location>
</feature>
<feature type="transmembrane region" description="Helical" evidence="1">
    <location>
        <begin position="102"/>
        <end position="120"/>
    </location>
</feature>
<evidence type="ECO:0000313" key="2">
    <source>
        <dbReference type="EMBL" id="TNJ36885.1"/>
    </source>
</evidence>
<comment type="caution">
    <text evidence="2">The sequence shown here is derived from an EMBL/GenBank/DDBJ whole genome shotgun (WGS) entry which is preliminary data.</text>
</comment>
<name>A0A5C4S0U4_PROVB</name>
<evidence type="ECO:0000256" key="1">
    <source>
        <dbReference type="SAM" id="Phobius"/>
    </source>
</evidence>
<gene>
    <name evidence="2" type="ORF">FGF68_04720</name>
</gene>
<dbReference type="AlphaFoldDB" id="A0A5C4S0U4"/>
<proteinExistence type="predicted"/>
<keyword evidence="1" id="KW-0812">Transmembrane</keyword>
<reference evidence="2 3" key="1">
    <citation type="submission" date="2019-05" db="EMBL/GenBank/DDBJ databases">
        <title>Draft Whole-Genome sequence of the green sulfur bacterium Prosthecochloris vibrioformis DSM 260.</title>
        <authorList>
            <person name="Meyer T.E."/>
            <person name="Kyndt J.A."/>
        </authorList>
    </citation>
    <scope>NUCLEOTIDE SEQUENCE [LARGE SCALE GENOMIC DNA]</scope>
    <source>
        <strain evidence="2 3">DSM 260</strain>
    </source>
</reference>
<dbReference type="EMBL" id="VDCI01000003">
    <property type="protein sequence ID" value="TNJ36885.1"/>
    <property type="molecule type" value="Genomic_DNA"/>
</dbReference>
<organism evidence="2 3">
    <name type="scientific">Prosthecochloris vibrioformis</name>
    <name type="common">Chlorobium vibrioforme</name>
    <dbReference type="NCBI Taxonomy" id="1098"/>
    <lineage>
        <taxon>Bacteria</taxon>
        <taxon>Pseudomonadati</taxon>
        <taxon>Chlorobiota</taxon>
        <taxon>Chlorobiia</taxon>
        <taxon>Chlorobiales</taxon>
        <taxon>Chlorobiaceae</taxon>
        <taxon>Prosthecochloris</taxon>
    </lineage>
</organism>
<accession>A0A5C4S0U4</accession>
<evidence type="ECO:0000313" key="3">
    <source>
        <dbReference type="Proteomes" id="UP000309544"/>
    </source>
</evidence>
<keyword evidence="1" id="KW-0472">Membrane</keyword>
<dbReference type="Proteomes" id="UP000309544">
    <property type="component" value="Unassembled WGS sequence"/>
</dbReference>
<dbReference type="Pfam" id="PF04246">
    <property type="entry name" value="RseC_MucC"/>
    <property type="match status" value="1"/>
</dbReference>
<dbReference type="RefSeq" id="WP_068867269.1">
    <property type="nucleotide sequence ID" value="NZ_VDCI01000003.1"/>
</dbReference>
<protein>
    <submittedName>
        <fullName evidence="2">Sigma E positive regulator RseC/MucC</fullName>
    </submittedName>
</protein>